<dbReference type="InParanoid" id="Q23DT8"/>
<feature type="compositionally biased region" description="Polar residues" evidence="1">
    <location>
        <begin position="444"/>
        <end position="459"/>
    </location>
</feature>
<keyword evidence="3" id="KW-1185">Reference proteome</keyword>
<dbReference type="HOGENOM" id="CLU_476112_0_0_1"/>
<feature type="region of interest" description="Disordered" evidence="1">
    <location>
        <begin position="258"/>
        <end position="281"/>
    </location>
</feature>
<reference evidence="3" key="1">
    <citation type="journal article" date="2006" name="PLoS Biol.">
        <title>Macronuclear genome sequence of the ciliate Tetrahymena thermophila, a model eukaryote.</title>
        <authorList>
            <person name="Eisen J.A."/>
            <person name="Coyne R.S."/>
            <person name="Wu M."/>
            <person name="Wu D."/>
            <person name="Thiagarajan M."/>
            <person name="Wortman J.R."/>
            <person name="Badger J.H."/>
            <person name="Ren Q."/>
            <person name="Amedeo P."/>
            <person name="Jones K.M."/>
            <person name="Tallon L.J."/>
            <person name="Delcher A.L."/>
            <person name="Salzberg S.L."/>
            <person name="Silva J.C."/>
            <person name="Haas B.J."/>
            <person name="Majoros W.H."/>
            <person name="Farzad M."/>
            <person name="Carlton J.M."/>
            <person name="Smith R.K. Jr."/>
            <person name="Garg J."/>
            <person name="Pearlman R.E."/>
            <person name="Karrer K.M."/>
            <person name="Sun L."/>
            <person name="Manning G."/>
            <person name="Elde N.C."/>
            <person name="Turkewitz A.P."/>
            <person name="Asai D.J."/>
            <person name="Wilkes D.E."/>
            <person name="Wang Y."/>
            <person name="Cai H."/>
            <person name="Collins K."/>
            <person name="Stewart B.A."/>
            <person name="Lee S.R."/>
            <person name="Wilamowska K."/>
            <person name="Weinberg Z."/>
            <person name="Ruzzo W.L."/>
            <person name="Wloga D."/>
            <person name="Gaertig J."/>
            <person name="Frankel J."/>
            <person name="Tsao C.-C."/>
            <person name="Gorovsky M.A."/>
            <person name="Keeling P.J."/>
            <person name="Waller R.F."/>
            <person name="Patron N.J."/>
            <person name="Cherry J.M."/>
            <person name="Stover N.A."/>
            <person name="Krieger C.J."/>
            <person name="del Toro C."/>
            <person name="Ryder H.F."/>
            <person name="Williamson S.C."/>
            <person name="Barbeau R.A."/>
            <person name="Hamilton E.P."/>
            <person name="Orias E."/>
        </authorList>
    </citation>
    <scope>NUCLEOTIDE SEQUENCE [LARGE SCALE GENOMIC DNA]</scope>
    <source>
        <strain evidence="3">SB210</strain>
    </source>
</reference>
<dbReference type="Proteomes" id="UP000009168">
    <property type="component" value="Unassembled WGS sequence"/>
</dbReference>
<dbReference type="EMBL" id="GG662712">
    <property type="protein sequence ID" value="EAR94630.4"/>
    <property type="molecule type" value="Genomic_DNA"/>
</dbReference>
<dbReference type="AlphaFoldDB" id="Q23DT8"/>
<feature type="region of interest" description="Disordered" evidence="1">
    <location>
        <begin position="317"/>
        <end position="336"/>
    </location>
</feature>
<feature type="compositionally biased region" description="Low complexity" evidence="1">
    <location>
        <begin position="484"/>
        <end position="493"/>
    </location>
</feature>
<dbReference type="OrthoDB" id="304408at2759"/>
<evidence type="ECO:0000313" key="3">
    <source>
        <dbReference type="Proteomes" id="UP000009168"/>
    </source>
</evidence>
<dbReference type="FunCoup" id="Q23DT8">
    <property type="interactions" value="1"/>
</dbReference>
<feature type="compositionally biased region" description="Low complexity" evidence="1">
    <location>
        <begin position="327"/>
        <end position="336"/>
    </location>
</feature>
<protein>
    <submittedName>
        <fullName evidence="2">Uncharacterized protein</fullName>
    </submittedName>
</protein>
<name>Q23DT8_TETTS</name>
<evidence type="ECO:0000256" key="1">
    <source>
        <dbReference type="SAM" id="MobiDB-lite"/>
    </source>
</evidence>
<proteinExistence type="predicted"/>
<feature type="compositionally biased region" description="Low complexity" evidence="1">
    <location>
        <begin position="266"/>
        <end position="279"/>
    </location>
</feature>
<dbReference type="RefSeq" id="XP_001014598.4">
    <property type="nucleotide sequence ID" value="XM_001014598.3"/>
</dbReference>
<accession>Q23DT8</accession>
<evidence type="ECO:0000313" key="2">
    <source>
        <dbReference type="EMBL" id="EAR94630.4"/>
    </source>
</evidence>
<feature type="region of interest" description="Disordered" evidence="1">
    <location>
        <begin position="444"/>
        <end position="493"/>
    </location>
</feature>
<organism evidence="2 3">
    <name type="scientific">Tetrahymena thermophila (strain SB210)</name>
    <dbReference type="NCBI Taxonomy" id="312017"/>
    <lineage>
        <taxon>Eukaryota</taxon>
        <taxon>Sar</taxon>
        <taxon>Alveolata</taxon>
        <taxon>Ciliophora</taxon>
        <taxon>Intramacronucleata</taxon>
        <taxon>Oligohymenophorea</taxon>
        <taxon>Hymenostomatida</taxon>
        <taxon>Tetrahymenina</taxon>
        <taxon>Tetrahymenidae</taxon>
        <taxon>Tetrahymena</taxon>
    </lineage>
</organism>
<dbReference type="GeneID" id="7836791"/>
<gene>
    <name evidence="2" type="ORF">TTHERM_00045040</name>
</gene>
<dbReference type="KEGG" id="tet:TTHERM_00045040"/>
<sequence length="545" mass="62935">MYFFFSRHALGQRDSYVCQLIKAISQITKNKISQTNIGIQQVRYSFFKKQQRKKHRLLLVQKQPYRIVLLRDINIMLEQICQDVLEKIKTNGDRILTSDNKTQFKTKIDEISISQSNNLGQRLAQCFDVFIQSLDEMLKQMNTEYEGLEKMLQKNESDIRRHIRIEQQLKLYSESQQQKIDESEQARNELLDNSKAMLLQIKKDNQVLNEQSQKYKQEVEKLTQKLKMYEQSDQENSSKLANYALLQERVKVLEKMNQENRRKENNSNNTSISLNNTNSQHLQTQGLYSENTINKDYKSNRQTPPLTMVQPSPLKNVRKTRTPQLPNNSLNITNMSNNKNSDYLKVKIELMENSNQNFGNNLKEIKNISNTQNSYPLSLPHQDSANGNGSGPHITKVKDLSTIYNIRSRSRNEANKTLYSHHPSTNSSINNSYNNALIGITNREGQNSALGNPSSAQQNKRSKSYGINKLRGSINKQGNGGVGQYNNNNNNDGSRLSNISQEYSDYLNQDIQNRSTNENFANNCTYSSIYQQSNTIQQQSQQQKI</sequence>